<feature type="transmembrane region" description="Helical" evidence="1">
    <location>
        <begin position="29"/>
        <end position="48"/>
    </location>
</feature>
<dbReference type="Proteomes" id="UP000234865">
    <property type="component" value="Unassembled WGS sequence"/>
</dbReference>
<gene>
    <name evidence="2" type="ORF">CYU10_002145</name>
</gene>
<dbReference type="EMBL" id="PKRZ01000001">
    <property type="protein sequence ID" value="PLW61078.1"/>
    <property type="molecule type" value="Genomic_DNA"/>
</dbReference>
<name>A0A2N5WFR2_LACLL</name>
<protein>
    <submittedName>
        <fullName evidence="2">Uncharacterized protein</fullName>
    </submittedName>
</protein>
<organism evidence="2 3">
    <name type="scientific">Lactococcus lactis subsp. lactis</name>
    <name type="common">Streptococcus lactis</name>
    <dbReference type="NCBI Taxonomy" id="1360"/>
    <lineage>
        <taxon>Bacteria</taxon>
        <taxon>Bacillati</taxon>
        <taxon>Bacillota</taxon>
        <taxon>Bacilli</taxon>
        <taxon>Lactobacillales</taxon>
        <taxon>Streptococcaceae</taxon>
        <taxon>Lactococcus</taxon>
    </lineage>
</organism>
<evidence type="ECO:0000313" key="3">
    <source>
        <dbReference type="Proteomes" id="UP000234865"/>
    </source>
</evidence>
<proteinExistence type="predicted"/>
<dbReference type="AlphaFoldDB" id="A0A2N5WFR2"/>
<comment type="caution">
    <text evidence="2">The sequence shown here is derived from an EMBL/GenBank/DDBJ whole genome shotgun (WGS) entry which is preliminary data.</text>
</comment>
<evidence type="ECO:0000256" key="1">
    <source>
        <dbReference type="SAM" id="Phobius"/>
    </source>
</evidence>
<sequence>MLYLGYINYRRILNRNGSELVELAEKKQIVSSLIIILVLGGLIAVSLVKTHYKANETKIGQVVRRNLELFKKEVKKEDGKKLKRILKKHIFFN</sequence>
<reference evidence="3" key="1">
    <citation type="submission" date="2016-08" db="EMBL/GenBank/DDBJ databases">
        <title>Comparative genomics of Lactococcus lactis strain WFLU12 isolated from the gastrointestinal tract of wild olive flounder (Paralichythys olivaceus).</title>
        <authorList>
            <person name="Nguyen T.L."/>
            <person name="Kim D.-H."/>
        </authorList>
    </citation>
    <scope>NUCLEOTIDE SEQUENCE [LARGE SCALE GENOMIC DNA]</scope>
    <source>
        <strain evidence="3">WFLU12</strain>
    </source>
</reference>
<keyword evidence="1" id="KW-0812">Transmembrane</keyword>
<dbReference type="RefSeq" id="WP_029343865.1">
    <property type="nucleotide sequence ID" value="NZ_JNLP01000001.1"/>
</dbReference>
<evidence type="ECO:0000313" key="2">
    <source>
        <dbReference type="EMBL" id="PLW61078.1"/>
    </source>
</evidence>
<keyword evidence="1" id="KW-0472">Membrane</keyword>
<keyword evidence="1" id="KW-1133">Transmembrane helix</keyword>
<accession>A0A2N5WFR2</accession>